<keyword evidence="2" id="KW-1185">Reference proteome</keyword>
<accession>A0ABQ0JXR9</accession>
<reference evidence="2" key="1">
    <citation type="journal article" date="2015" name="Genome Announc.">
        <title>Draft Genome Sequence of an Anaerobic Ammonium-Oxidizing Bacterium, "Candidatus Brocadia sinica".</title>
        <authorList>
            <person name="Oshiki M."/>
            <person name="Shinyako-Hata K."/>
            <person name="Satoh H."/>
            <person name="Okabe S."/>
        </authorList>
    </citation>
    <scope>NUCLEOTIDE SEQUENCE [LARGE SCALE GENOMIC DNA]</scope>
    <source>
        <strain evidence="2">JPN1</strain>
    </source>
</reference>
<comment type="caution">
    <text evidence="1">The sequence shown here is derived from an EMBL/GenBank/DDBJ whole genome shotgun (WGS) entry which is preliminary data.</text>
</comment>
<protein>
    <submittedName>
        <fullName evidence="1">Cation transport ATPase</fullName>
    </submittedName>
</protein>
<gene>
    <name evidence="1" type="ORF">BROSI_A2021</name>
</gene>
<sequence>MPKSILKKIGKGDDGAVRQFAGDDKVFLVKECREIPPFPDKVVIGYRNVVIVDKGILQRIQVSQWGQYRDECE</sequence>
<evidence type="ECO:0000313" key="1">
    <source>
        <dbReference type="EMBL" id="GAN33496.1"/>
    </source>
</evidence>
<dbReference type="EMBL" id="BAFN01000001">
    <property type="protein sequence ID" value="GAN33496.1"/>
    <property type="molecule type" value="Genomic_DNA"/>
</dbReference>
<evidence type="ECO:0000313" key="2">
    <source>
        <dbReference type="Proteomes" id="UP000032309"/>
    </source>
</evidence>
<dbReference type="Proteomes" id="UP000032309">
    <property type="component" value="Unassembled WGS sequence"/>
</dbReference>
<organism evidence="1 2">
    <name type="scientific">Candidatus Brocadia sinica JPN1</name>
    <dbReference type="NCBI Taxonomy" id="1197129"/>
    <lineage>
        <taxon>Bacteria</taxon>
        <taxon>Pseudomonadati</taxon>
        <taxon>Planctomycetota</taxon>
        <taxon>Candidatus Brocadiia</taxon>
        <taxon>Candidatus Brocadiales</taxon>
        <taxon>Candidatus Brocadiaceae</taxon>
        <taxon>Candidatus Brocadia</taxon>
    </lineage>
</organism>
<proteinExistence type="predicted"/>
<name>A0ABQ0JXR9_9BACT</name>